<evidence type="ECO:0000256" key="4">
    <source>
        <dbReference type="ARBA" id="ARBA00023136"/>
    </source>
</evidence>
<feature type="transmembrane region" description="Helical" evidence="7">
    <location>
        <begin position="14"/>
        <end position="34"/>
    </location>
</feature>
<evidence type="ECO:0000313" key="9">
    <source>
        <dbReference type="EMBL" id="KAJ8071248.1"/>
    </source>
</evidence>
<comment type="subcellular location">
    <subcellularLocation>
        <location evidence="1">Membrane</location>
        <topology evidence="1">Multi-pass membrane protein</topology>
    </subcellularLocation>
</comment>
<reference evidence="9" key="1">
    <citation type="submission" date="2022-11" db="EMBL/GenBank/DDBJ databases">
        <title>Genome Resource of Sclerotinia nivalis Strain SnTB1, a Plant Pathogen Isolated from American Ginseng.</title>
        <authorList>
            <person name="Fan S."/>
        </authorList>
    </citation>
    <scope>NUCLEOTIDE SEQUENCE</scope>
    <source>
        <strain evidence="9">SnTB1</strain>
    </source>
</reference>
<comment type="similarity">
    <text evidence="5">Belongs to the SAT4 family.</text>
</comment>
<gene>
    <name evidence="9" type="ORF">OCU04_001583</name>
</gene>
<evidence type="ECO:0000256" key="7">
    <source>
        <dbReference type="SAM" id="Phobius"/>
    </source>
</evidence>
<feature type="transmembrane region" description="Helical" evidence="7">
    <location>
        <begin position="125"/>
        <end position="147"/>
    </location>
</feature>
<evidence type="ECO:0000256" key="1">
    <source>
        <dbReference type="ARBA" id="ARBA00004141"/>
    </source>
</evidence>
<evidence type="ECO:0000259" key="8">
    <source>
        <dbReference type="Pfam" id="PF20684"/>
    </source>
</evidence>
<keyword evidence="2 7" id="KW-0812">Transmembrane</keyword>
<feature type="transmembrane region" description="Helical" evidence="7">
    <location>
        <begin position="46"/>
        <end position="67"/>
    </location>
</feature>
<comment type="caution">
    <text evidence="9">The sequence shown here is derived from an EMBL/GenBank/DDBJ whole genome shotgun (WGS) entry which is preliminary data.</text>
</comment>
<evidence type="ECO:0000313" key="10">
    <source>
        <dbReference type="Proteomes" id="UP001152300"/>
    </source>
</evidence>
<protein>
    <recommendedName>
        <fullName evidence="8">Rhodopsin domain-containing protein</fullName>
    </recommendedName>
</protein>
<dbReference type="Pfam" id="PF20684">
    <property type="entry name" value="Fung_rhodopsin"/>
    <property type="match status" value="1"/>
</dbReference>
<organism evidence="9 10">
    <name type="scientific">Sclerotinia nivalis</name>
    <dbReference type="NCBI Taxonomy" id="352851"/>
    <lineage>
        <taxon>Eukaryota</taxon>
        <taxon>Fungi</taxon>
        <taxon>Dikarya</taxon>
        <taxon>Ascomycota</taxon>
        <taxon>Pezizomycotina</taxon>
        <taxon>Leotiomycetes</taxon>
        <taxon>Helotiales</taxon>
        <taxon>Sclerotiniaceae</taxon>
        <taxon>Sclerotinia</taxon>
    </lineage>
</organism>
<keyword evidence="10" id="KW-1185">Reference proteome</keyword>
<dbReference type="Proteomes" id="UP001152300">
    <property type="component" value="Unassembled WGS sequence"/>
</dbReference>
<dbReference type="InterPro" id="IPR052337">
    <property type="entry name" value="SAT4-like"/>
</dbReference>
<name>A0A9X0B0I1_9HELO</name>
<dbReference type="OrthoDB" id="5378633at2759"/>
<feature type="transmembrane region" description="Helical" evidence="7">
    <location>
        <begin position="245"/>
        <end position="266"/>
    </location>
</feature>
<keyword evidence="3 7" id="KW-1133">Transmembrane helix</keyword>
<feature type="domain" description="Rhodopsin" evidence="8">
    <location>
        <begin position="30"/>
        <end position="266"/>
    </location>
</feature>
<keyword evidence="4 7" id="KW-0472">Membrane</keyword>
<dbReference type="PANTHER" id="PTHR33048">
    <property type="entry name" value="PTH11-LIKE INTEGRAL MEMBRANE PROTEIN (AFU_ORTHOLOGUE AFUA_5G11245)"/>
    <property type="match status" value="1"/>
</dbReference>
<evidence type="ECO:0000256" key="3">
    <source>
        <dbReference type="ARBA" id="ARBA00022989"/>
    </source>
</evidence>
<feature type="transmembrane region" description="Helical" evidence="7">
    <location>
        <begin position="87"/>
        <end position="113"/>
    </location>
</feature>
<dbReference type="GO" id="GO:0016020">
    <property type="term" value="C:membrane"/>
    <property type="evidence" value="ECO:0007669"/>
    <property type="project" value="UniProtKB-SubCell"/>
</dbReference>
<feature type="transmembrane region" description="Helical" evidence="7">
    <location>
        <begin position="176"/>
        <end position="194"/>
    </location>
</feature>
<feature type="compositionally biased region" description="Polar residues" evidence="6">
    <location>
        <begin position="290"/>
        <end position="299"/>
    </location>
</feature>
<feature type="region of interest" description="Disordered" evidence="6">
    <location>
        <begin position="290"/>
        <end position="352"/>
    </location>
</feature>
<evidence type="ECO:0000256" key="5">
    <source>
        <dbReference type="ARBA" id="ARBA00038359"/>
    </source>
</evidence>
<proteinExistence type="inferred from homology"/>
<dbReference type="EMBL" id="JAPEIS010000001">
    <property type="protein sequence ID" value="KAJ8071248.1"/>
    <property type="molecule type" value="Genomic_DNA"/>
</dbReference>
<dbReference type="AlphaFoldDB" id="A0A9X0B0I1"/>
<evidence type="ECO:0000256" key="2">
    <source>
        <dbReference type="ARBA" id="ARBA00022692"/>
    </source>
</evidence>
<evidence type="ECO:0000256" key="6">
    <source>
        <dbReference type="SAM" id="MobiDB-lite"/>
    </source>
</evidence>
<feature type="transmembrane region" description="Helical" evidence="7">
    <location>
        <begin position="206"/>
        <end position="225"/>
    </location>
</feature>
<feature type="compositionally biased region" description="Basic and acidic residues" evidence="6">
    <location>
        <begin position="342"/>
        <end position="352"/>
    </location>
</feature>
<dbReference type="InterPro" id="IPR049326">
    <property type="entry name" value="Rhodopsin_dom_fungi"/>
</dbReference>
<dbReference type="PANTHER" id="PTHR33048:SF168">
    <property type="match status" value="1"/>
</dbReference>
<sequence length="352" mass="39684">MMEIEAPHVFMEVLWLHVIMGLAAAVAVALRFYARKLTKAKLQWDDWIIVAAVLFVWGDAVCTIVEYRPYIRRVPKAQLPIKEHTELMVVSFISIIFTVFAEVVTRFSVICLYYRLFSVKRWLHYSLIADGVISIIWLFIVIFASALGCKPIKANFDASVKGECLNNQTGFFVSELINMLLDIALIAMPIPIILKLKLPLRERVAIAGIFMTGGFTIITSVLRLVKGYNPDGDTSITGLSHLSIWTGLHLGFAVICACLPVFRVYIPRHGLISSKMRLLYTAVSGWVGRTSSHNKSTASLPKYMRNPAESSDKNSQEFRYVPQPKKKRPMFDEIPLTTTTSVEDHDIERSAV</sequence>
<accession>A0A9X0B0I1</accession>